<sequence length="560" mass="61833">MPRIRKKTSKRGTTHHRERIKHKVSEHRKKAKKQARKDKAAGRVRKQSKKDPGIPNAFPYKDEILAEIQQQRLEVYEGGQGDIDMIGENDGHGFDGVTSLKRQPIPLPQAQKRKTVVDAENSESKIPATPVYRGPSTLREVLDKADVLVCVVDARDPEAGISEVVMKEAKEKGKDMIIVVNKADTIPRESLVEWLGHLRRTSTAIPFRVSSAFMLPYDSPAKGAKAVRPMDDALGSKALWSQLESFANRKECDELVVGVTGVTNSGKSAMINSLFGAELLPIYKPLSSAEAAKLPYTTTTAQEVVASIPGSESLKVRFIDTPGLEFSREEFSDNSERCAARARDILLRCRGRLDRLKDPISAVTHMISRAETQDLMLAYNLPAFAKGDTTAFLAGIARVNSLVKTASVLDHAGAARIVLRDWSSGKLVRYTVPAGLNGSSSPVEGDEEVLAGLRMRKELRKAKDVMLVKLAAGEMDKRDVSLDQEWEEEENEDSGDESERDEDESEDGEDDGEEEESGESDVDEEEAPELLPPAPSPPATKRKRTVSFATPEKRRRGRAR</sequence>
<keyword evidence="9" id="KW-1185">Reference proteome</keyword>
<dbReference type="InParanoid" id="A0A0C3ARX0"/>
<dbReference type="Proteomes" id="UP000053989">
    <property type="component" value="Unassembled WGS sequence"/>
</dbReference>
<dbReference type="Pfam" id="PF01926">
    <property type="entry name" value="MMR_HSR1"/>
    <property type="match status" value="1"/>
</dbReference>
<evidence type="ECO:0000256" key="3">
    <source>
        <dbReference type="ARBA" id="ARBA00023134"/>
    </source>
</evidence>
<dbReference type="STRING" id="1036808.A0A0C3ARX0"/>
<dbReference type="GO" id="GO:0005525">
    <property type="term" value="F:GTP binding"/>
    <property type="evidence" value="ECO:0007669"/>
    <property type="project" value="UniProtKB-KW"/>
</dbReference>
<proteinExistence type="predicted"/>
<dbReference type="PANTHER" id="PTHR11089">
    <property type="entry name" value="GTP-BINDING PROTEIN-RELATED"/>
    <property type="match status" value="1"/>
</dbReference>
<dbReference type="SUPFAM" id="SSF52540">
    <property type="entry name" value="P-loop containing nucleoside triphosphate hydrolases"/>
    <property type="match status" value="1"/>
</dbReference>
<feature type="domain" description="G" evidence="6">
    <location>
        <begin position="257"/>
        <end position="367"/>
    </location>
</feature>
<reference evidence="9" key="2">
    <citation type="submission" date="2015-01" db="EMBL/GenBank/DDBJ databases">
        <title>Evolutionary Origins and Diversification of the Mycorrhizal Mutualists.</title>
        <authorList>
            <consortium name="DOE Joint Genome Institute"/>
            <consortium name="Mycorrhizal Genomics Consortium"/>
            <person name="Kohler A."/>
            <person name="Kuo A."/>
            <person name="Nagy L.G."/>
            <person name="Floudas D."/>
            <person name="Copeland A."/>
            <person name="Barry K.W."/>
            <person name="Cichocki N."/>
            <person name="Veneault-Fourrey C."/>
            <person name="LaButti K."/>
            <person name="Lindquist E.A."/>
            <person name="Lipzen A."/>
            <person name="Lundell T."/>
            <person name="Morin E."/>
            <person name="Murat C."/>
            <person name="Riley R."/>
            <person name="Ohm R."/>
            <person name="Sun H."/>
            <person name="Tunlid A."/>
            <person name="Henrissat B."/>
            <person name="Grigoriev I.V."/>
            <person name="Hibbett D.S."/>
            <person name="Martin F."/>
        </authorList>
    </citation>
    <scope>NUCLEOTIDE SEQUENCE [LARGE SCALE GENOMIC DNA]</scope>
    <source>
        <strain evidence="9">Foug A</strain>
    </source>
</reference>
<dbReference type="OrthoDB" id="10266128at2759"/>
<evidence type="ECO:0000259" key="7">
    <source>
        <dbReference type="Pfam" id="PF08701"/>
    </source>
</evidence>
<organism evidence="8 9">
    <name type="scientific">Scleroderma citrinum Foug A</name>
    <dbReference type="NCBI Taxonomy" id="1036808"/>
    <lineage>
        <taxon>Eukaryota</taxon>
        <taxon>Fungi</taxon>
        <taxon>Dikarya</taxon>
        <taxon>Basidiomycota</taxon>
        <taxon>Agaricomycotina</taxon>
        <taxon>Agaricomycetes</taxon>
        <taxon>Agaricomycetidae</taxon>
        <taxon>Boletales</taxon>
        <taxon>Sclerodermatineae</taxon>
        <taxon>Sclerodermataceae</taxon>
        <taxon>Scleroderma</taxon>
    </lineage>
</organism>
<feature type="region of interest" description="Disordered" evidence="5">
    <location>
        <begin position="1"/>
        <end position="58"/>
    </location>
</feature>
<keyword evidence="3" id="KW-0342">GTP-binding</keyword>
<dbReference type="InterPro" id="IPR027417">
    <property type="entry name" value="P-loop_NTPase"/>
</dbReference>
<dbReference type="PANTHER" id="PTHR11089:SF30">
    <property type="entry name" value="GUANINE NUCLEOTIDE-BINDING PROTEIN-LIKE 3 HOMOLOG"/>
    <property type="match status" value="1"/>
</dbReference>
<evidence type="ECO:0008006" key="10">
    <source>
        <dbReference type="Google" id="ProtNLM"/>
    </source>
</evidence>
<feature type="region of interest" description="Disordered" evidence="5">
    <location>
        <begin position="479"/>
        <end position="560"/>
    </location>
</feature>
<dbReference type="EMBL" id="KN822011">
    <property type="protein sequence ID" value="KIM67677.1"/>
    <property type="molecule type" value="Genomic_DNA"/>
</dbReference>
<dbReference type="InterPro" id="IPR006073">
    <property type="entry name" value="GTP-bd"/>
</dbReference>
<evidence type="ECO:0000313" key="9">
    <source>
        <dbReference type="Proteomes" id="UP000053989"/>
    </source>
</evidence>
<comment type="subcellular location">
    <subcellularLocation>
        <location evidence="1">Nucleus</location>
    </subcellularLocation>
</comment>
<evidence type="ECO:0000259" key="6">
    <source>
        <dbReference type="Pfam" id="PF01926"/>
    </source>
</evidence>
<dbReference type="GO" id="GO:0005730">
    <property type="term" value="C:nucleolus"/>
    <property type="evidence" value="ECO:0007669"/>
    <property type="project" value="TreeGrafter"/>
</dbReference>
<dbReference type="InterPro" id="IPR050755">
    <property type="entry name" value="TRAFAC_YlqF/YawG_RiboMat"/>
</dbReference>
<keyword evidence="4" id="KW-0539">Nucleus</keyword>
<dbReference type="Gene3D" id="3.40.50.300">
    <property type="entry name" value="P-loop containing nucleotide triphosphate hydrolases"/>
    <property type="match status" value="1"/>
</dbReference>
<evidence type="ECO:0000313" key="8">
    <source>
        <dbReference type="EMBL" id="KIM67677.1"/>
    </source>
</evidence>
<feature type="compositionally biased region" description="Basic residues" evidence="5">
    <location>
        <begin position="1"/>
        <end position="48"/>
    </location>
</feature>
<dbReference type="Pfam" id="PF08701">
    <property type="entry name" value="GN3L_Grn1"/>
    <property type="match status" value="1"/>
</dbReference>
<name>A0A0C3ARX0_9AGAM</name>
<evidence type="ECO:0000256" key="4">
    <source>
        <dbReference type="ARBA" id="ARBA00023242"/>
    </source>
</evidence>
<protein>
    <recommendedName>
        <fullName evidence="10">CP-type G domain-containing protein</fullName>
    </recommendedName>
</protein>
<feature type="compositionally biased region" description="Acidic residues" evidence="5">
    <location>
        <begin position="482"/>
        <end position="528"/>
    </location>
</feature>
<reference evidence="8 9" key="1">
    <citation type="submission" date="2014-04" db="EMBL/GenBank/DDBJ databases">
        <authorList>
            <consortium name="DOE Joint Genome Institute"/>
            <person name="Kuo A."/>
            <person name="Kohler A."/>
            <person name="Nagy L.G."/>
            <person name="Floudas D."/>
            <person name="Copeland A."/>
            <person name="Barry K.W."/>
            <person name="Cichocki N."/>
            <person name="Veneault-Fourrey C."/>
            <person name="LaButti K."/>
            <person name="Lindquist E.A."/>
            <person name="Lipzen A."/>
            <person name="Lundell T."/>
            <person name="Morin E."/>
            <person name="Murat C."/>
            <person name="Sun H."/>
            <person name="Tunlid A."/>
            <person name="Henrissat B."/>
            <person name="Grigoriev I.V."/>
            <person name="Hibbett D.S."/>
            <person name="Martin F."/>
            <person name="Nordberg H.P."/>
            <person name="Cantor M.N."/>
            <person name="Hua S.X."/>
        </authorList>
    </citation>
    <scope>NUCLEOTIDE SEQUENCE [LARGE SCALE GENOMIC DNA]</scope>
    <source>
        <strain evidence="8 9">Foug A</strain>
    </source>
</reference>
<feature type="domain" description="Guanine nucleotide-binding protein-like 3 N-terminal" evidence="7">
    <location>
        <begin position="14"/>
        <end position="74"/>
    </location>
</feature>
<evidence type="ECO:0000256" key="5">
    <source>
        <dbReference type="SAM" id="MobiDB-lite"/>
    </source>
</evidence>
<dbReference type="InterPro" id="IPR014813">
    <property type="entry name" value="Gnl3_N_dom"/>
</dbReference>
<evidence type="ECO:0000256" key="2">
    <source>
        <dbReference type="ARBA" id="ARBA00022741"/>
    </source>
</evidence>
<dbReference type="HOGENOM" id="CLU_011106_5_1_1"/>
<evidence type="ECO:0000256" key="1">
    <source>
        <dbReference type="ARBA" id="ARBA00004123"/>
    </source>
</evidence>
<keyword evidence="2" id="KW-0547">Nucleotide-binding</keyword>
<accession>A0A0C3ARX0</accession>
<dbReference type="AlphaFoldDB" id="A0A0C3ARX0"/>
<gene>
    <name evidence="8" type="ORF">SCLCIDRAFT_106780</name>
</gene>